<proteinExistence type="predicted"/>
<protein>
    <submittedName>
        <fullName evidence="1">Uncharacterized protein</fullName>
    </submittedName>
</protein>
<evidence type="ECO:0000313" key="1">
    <source>
        <dbReference type="EMBL" id="MBX57468.1"/>
    </source>
</evidence>
<dbReference type="AlphaFoldDB" id="A0A2P2PRV4"/>
<dbReference type="EMBL" id="GGEC01076984">
    <property type="protein sequence ID" value="MBX57468.1"/>
    <property type="molecule type" value="Transcribed_RNA"/>
</dbReference>
<accession>A0A2P2PRV4</accession>
<organism evidence="1">
    <name type="scientific">Rhizophora mucronata</name>
    <name type="common">Asiatic mangrove</name>
    <dbReference type="NCBI Taxonomy" id="61149"/>
    <lineage>
        <taxon>Eukaryota</taxon>
        <taxon>Viridiplantae</taxon>
        <taxon>Streptophyta</taxon>
        <taxon>Embryophyta</taxon>
        <taxon>Tracheophyta</taxon>
        <taxon>Spermatophyta</taxon>
        <taxon>Magnoliopsida</taxon>
        <taxon>eudicotyledons</taxon>
        <taxon>Gunneridae</taxon>
        <taxon>Pentapetalae</taxon>
        <taxon>rosids</taxon>
        <taxon>fabids</taxon>
        <taxon>Malpighiales</taxon>
        <taxon>Rhizophoraceae</taxon>
        <taxon>Rhizophora</taxon>
    </lineage>
</organism>
<reference evidence="1" key="1">
    <citation type="submission" date="2018-02" db="EMBL/GenBank/DDBJ databases">
        <title>Rhizophora mucronata_Transcriptome.</title>
        <authorList>
            <person name="Meera S.P."/>
            <person name="Sreeshan A."/>
            <person name="Augustine A."/>
        </authorList>
    </citation>
    <scope>NUCLEOTIDE SEQUENCE</scope>
    <source>
        <tissue evidence="1">Leaf</tissue>
    </source>
</reference>
<sequence length="51" mass="6016">MPDIFCICVHFKCKIMHRNPTKCADTTTFSAETRMLRLLGIKMIKENMRIK</sequence>
<name>A0A2P2PRV4_RHIMU</name>